<feature type="binding site" evidence="11">
    <location>
        <position position="50"/>
    </location>
    <ligand>
        <name>[4Fe-4S] cluster</name>
        <dbReference type="ChEBI" id="CHEBI:49883"/>
    </ligand>
</feature>
<evidence type="ECO:0000256" key="7">
    <source>
        <dbReference type="ARBA" id="ARBA00023015"/>
    </source>
</evidence>
<protein>
    <recommendedName>
        <fullName evidence="11">Transcriptional regulator WhiB</fullName>
    </recommendedName>
</protein>
<feature type="binding site" evidence="11">
    <location>
        <position position="56"/>
    </location>
    <ligand>
        <name>[4Fe-4S] cluster</name>
        <dbReference type="ChEBI" id="CHEBI:49883"/>
    </ligand>
</feature>
<feature type="domain" description="4Fe-4S Wbl-type" evidence="13">
    <location>
        <begin position="18"/>
        <end position="80"/>
    </location>
</feature>
<comment type="PTM">
    <text evidence="11">The Fe-S cluster can be nitrosylated by nitric oxide (NO).</text>
</comment>
<dbReference type="PANTHER" id="PTHR38839">
    <property type="entry name" value="TRANSCRIPTIONAL REGULATOR WHID-RELATED"/>
    <property type="match status" value="1"/>
</dbReference>
<keyword evidence="4 11" id="KW-0479">Metal-binding</keyword>
<comment type="subcellular location">
    <subcellularLocation>
        <location evidence="1 11">Cytoplasm</location>
    </subcellularLocation>
</comment>
<evidence type="ECO:0000256" key="6">
    <source>
        <dbReference type="ARBA" id="ARBA00023014"/>
    </source>
</evidence>
<dbReference type="Proteomes" id="UP001164439">
    <property type="component" value="Chromosome"/>
</dbReference>
<dbReference type="RefSeq" id="WP_269662559.1">
    <property type="nucleotide sequence ID" value="NZ_CP114413.1"/>
</dbReference>
<keyword evidence="7 11" id="KW-0805">Transcription regulation</keyword>
<dbReference type="PROSITE" id="PS51674">
    <property type="entry name" value="4FE4S_WBL"/>
    <property type="match status" value="1"/>
</dbReference>
<evidence type="ECO:0000256" key="12">
    <source>
        <dbReference type="SAM" id="MobiDB-lite"/>
    </source>
</evidence>
<accession>A0ABY7KL68</accession>
<keyword evidence="15" id="KW-1185">Reference proteome</keyword>
<dbReference type="HAMAP" id="MF_01479">
    <property type="entry name" value="WhiB"/>
    <property type="match status" value="1"/>
</dbReference>
<reference evidence="14" key="1">
    <citation type="submission" date="2022-12" db="EMBL/GenBank/DDBJ databases">
        <authorList>
            <person name="Ruckert C."/>
            <person name="Busche T."/>
            <person name="Kalinowski J."/>
            <person name="Wittmann C."/>
        </authorList>
    </citation>
    <scope>NUCLEOTIDE SEQUENCE</scope>
    <source>
        <strain evidence="14">DSM 40467</strain>
    </source>
</reference>
<evidence type="ECO:0000256" key="5">
    <source>
        <dbReference type="ARBA" id="ARBA00023004"/>
    </source>
</evidence>
<keyword evidence="8 11" id="KW-0238">DNA-binding</keyword>
<evidence type="ECO:0000256" key="3">
    <source>
        <dbReference type="ARBA" id="ARBA00022485"/>
    </source>
</evidence>
<name>A0ABY7KL68_9ACTN</name>
<evidence type="ECO:0000256" key="2">
    <source>
        <dbReference type="ARBA" id="ARBA00006597"/>
    </source>
</evidence>
<comment type="cofactor">
    <cofactor evidence="11">
        <name>[4Fe-4S] cluster</name>
        <dbReference type="ChEBI" id="CHEBI:49883"/>
    </cofactor>
    <text evidence="11">Binds 1 [4Fe-4S] cluster per subunit. Following nitrosylation of the [4Fe-4S] cluster binds 1 [4Fe-8(NO)] cluster per subunit.</text>
</comment>
<comment type="function">
    <text evidence="11">Acts as a transcriptional regulator. Probably redox-responsive. The apo- but not holo-form probably binds DNA.</text>
</comment>
<comment type="similarity">
    <text evidence="2 11">Belongs to the WhiB family.</text>
</comment>
<evidence type="ECO:0000256" key="4">
    <source>
        <dbReference type="ARBA" id="ARBA00022723"/>
    </source>
</evidence>
<feature type="compositionally biased region" description="Polar residues" evidence="12">
    <location>
        <begin position="439"/>
        <end position="462"/>
    </location>
</feature>
<evidence type="ECO:0000259" key="13">
    <source>
        <dbReference type="PROSITE" id="PS51674"/>
    </source>
</evidence>
<evidence type="ECO:0000313" key="14">
    <source>
        <dbReference type="EMBL" id="WAZ25074.1"/>
    </source>
</evidence>
<sequence length="535" mass="54766">MHAPPHYADPDPWTERAACRDTDPETFFPLPGASGGLDREAIAKRLCGRCPVARECLREALVRDEGAGIWGGFNARERRELLRIAGTLESTGAELAAYLAGGGRRLSATPRERPAYVWYLRRHGWTPRRIAGALGISFGQVQQAWQLAELASSCTRGPVSGMPLPRAPRKRVRRGGEQVLPGPERSTARDGMTPLGRPPLPPYGAPTRGVAPALRPQLPAAGGHPAGPVPMGRDVEGGSRASTGPAAGTRAAATGPAGSGSSPRNSGPGAVGGRRVPGAGQGARNAVPGPSDGRRVPGVGRPSAPAEAGGRGVPGGGRASVPLGSDGRGVPGGARTSVPLGPDGRPLTGGARGSRGSQVPPGVRYPAGPTPADGGRVPLTADGRPAASGGRPGTPGNPNSRRIPAEQPRTPLSPGARRVPGGVVPNPARVPGNRPQAPLTPNAQRTPGNRPQAPFTPNSPRTPSDRTRQPLGPEPRRAPGPIVADRVRVPVGPKVRRRPEGPRVTLTSGSARTFVAPGNPRLTITIRPVPGGGAS</sequence>
<evidence type="ECO:0000256" key="11">
    <source>
        <dbReference type="HAMAP-Rule" id="MF_01479"/>
    </source>
</evidence>
<evidence type="ECO:0000313" key="15">
    <source>
        <dbReference type="Proteomes" id="UP001164439"/>
    </source>
</evidence>
<gene>
    <name evidence="11" type="primary">whiB</name>
    <name evidence="14" type="ORF">STRCI_006542</name>
</gene>
<dbReference type="EMBL" id="CP114413">
    <property type="protein sequence ID" value="WAZ25074.1"/>
    <property type="molecule type" value="Genomic_DNA"/>
</dbReference>
<proteinExistence type="inferred from homology"/>
<keyword evidence="11" id="KW-0963">Cytoplasm</keyword>
<comment type="PTM">
    <text evidence="11">Upon Fe-S cluster removal intramolecular disulfide bonds are formed.</text>
</comment>
<keyword evidence="6 11" id="KW-0411">Iron-sulfur</keyword>
<evidence type="ECO:0000256" key="1">
    <source>
        <dbReference type="ARBA" id="ARBA00004496"/>
    </source>
</evidence>
<keyword evidence="10 11" id="KW-0804">Transcription</keyword>
<keyword evidence="5 11" id="KW-0408">Iron</keyword>
<evidence type="ECO:0000256" key="9">
    <source>
        <dbReference type="ARBA" id="ARBA00023157"/>
    </source>
</evidence>
<dbReference type="InterPro" id="IPR034768">
    <property type="entry name" value="4FE4S_WBL"/>
</dbReference>
<dbReference type="Pfam" id="PF02467">
    <property type="entry name" value="Whib"/>
    <property type="match status" value="1"/>
</dbReference>
<feature type="compositionally biased region" description="Low complexity" evidence="12">
    <location>
        <begin position="240"/>
        <end position="284"/>
    </location>
</feature>
<keyword evidence="3 11" id="KW-0004">4Fe-4S</keyword>
<evidence type="ECO:0000256" key="8">
    <source>
        <dbReference type="ARBA" id="ARBA00023125"/>
    </source>
</evidence>
<organism evidence="14 15">
    <name type="scientific">Streptomyces cinnabarinus</name>
    <dbReference type="NCBI Taxonomy" id="67287"/>
    <lineage>
        <taxon>Bacteria</taxon>
        <taxon>Bacillati</taxon>
        <taxon>Actinomycetota</taxon>
        <taxon>Actinomycetes</taxon>
        <taxon>Kitasatosporales</taxon>
        <taxon>Streptomycetaceae</taxon>
        <taxon>Streptomyces</taxon>
    </lineage>
</organism>
<feature type="binding site" evidence="11">
    <location>
        <position position="47"/>
    </location>
    <ligand>
        <name>[4Fe-4S] cluster</name>
        <dbReference type="ChEBI" id="CHEBI:49883"/>
    </ligand>
</feature>
<feature type="binding site" evidence="11">
    <location>
        <position position="19"/>
    </location>
    <ligand>
        <name>[4Fe-4S] cluster</name>
        <dbReference type="ChEBI" id="CHEBI:49883"/>
    </ligand>
</feature>
<dbReference type="InterPro" id="IPR003482">
    <property type="entry name" value="Whib"/>
</dbReference>
<feature type="region of interest" description="Disordered" evidence="12">
    <location>
        <begin position="156"/>
        <end position="535"/>
    </location>
</feature>
<feature type="compositionally biased region" description="Gly residues" evidence="12">
    <location>
        <begin position="309"/>
        <end position="318"/>
    </location>
</feature>
<evidence type="ECO:0000256" key="10">
    <source>
        <dbReference type="ARBA" id="ARBA00023163"/>
    </source>
</evidence>
<keyword evidence="9 11" id="KW-1015">Disulfide bond</keyword>